<evidence type="ECO:0000313" key="1">
    <source>
        <dbReference type="EMBL" id="KAJ7987663.1"/>
    </source>
</evidence>
<dbReference type="Proteomes" id="UP001157502">
    <property type="component" value="Chromosome 32"/>
</dbReference>
<keyword evidence="2" id="KW-1185">Reference proteome</keyword>
<sequence>MATLDPSPSPRRPHRSRACDEEPAAGVWEPYGMDEVRRMARRCPPAVACYSRVAAFMTNRRVGVFEEVLVIRLDSQTMCWGPGLGSEWAE</sequence>
<accession>A0ACC2F8I7</accession>
<reference evidence="1" key="1">
    <citation type="submission" date="2021-05" db="EMBL/GenBank/DDBJ databases">
        <authorList>
            <person name="Pan Q."/>
            <person name="Jouanno E."/>
            <person name="Zahm M."/>
            <person name="Klopp C."/>
            <person name="Cabau C."/>
            <person name="Louis A."/>
            <person name="Berthelot C."/>
            <person name="Parey E."/>
            <person name="Roest Crollius H."/>
            <person name="Montfort J."/>
            <person name="Robinson-Rechavi M."/>
            <person name="Bouchez O."/>
            <person name="Lampietro C."/>
            <person name="Lopez Roques C."/>
            <person name="Donnadieu C."/>
            <person name="Postlethwait J."/>
            <person name="Bobe J."/>
            <person name="Dillon D."/>
            <person name="Chandos A."/>
            <person name="von Hippel F."/>
            <person name="Guiguen Y."/>
        </authorList>
    </citation>
    <scope>NUCLEOTIDE SEQUENCE</scope>
    <source>
        <strain evidence="1">YG-Jan2019</strain>
    </source>
</reference>
<name>A0ACC2F8I7_DALPE</name>
<comment type="caution">
    <text evidence="1">The sequence shown here is derived from an EMBL/GenBank/DDBJ whole genome shotgun (WGS) entry which is preliminary data.</text>
</comment>
<protein>
    <submittedName>
        <fullName evidence="1">Uncharacterized protein</fullName>
    </submittedName>
</protein>
<organism evidence="1 2">
    <name type="scientific">Dallia pectoralis</name>
    <name type="common">Alaska blackfish</name>
    <dbReference type="NCBI Taxonomy" id="75939"/>
    <lineage>
        <taxon>Eukaryota</taxon>
        <taxon>Metazoa</taxon>
        <taxon>Chordata</taxon>
        <taxon>Craniata</taxon>
        <taxon>Vertebrata</taxon>
        <taxon>Euteleostomi</taxon>
        <taxon>Actinopterygii</taxon>
        <taxon>Neopterygii</taxon>
        <taxon>Teleostei</taxon>
        <taxon>Protacanthopterygii</taxon>
        <taxon>Esociformes</taxon>
        <taxon>Umbridae</taxon>
        <taxon>Dallia</taxon>
    </lineage>
</organism>
<gene>
    <name evidence="1" type="ORF">DPEC_G00328810</name>
</gene>
<dbReference type="EMBL" id="CM055759">
    <property type="protein sequence ID" value="KAJ7987663.1"/>
    <property type="molecule type" value="Genomic_DNA"/>
</dbReference>
<proteinExistence type="predicted"/>
<evidence type="ECO:0000313" key="2">
    <source>
        <dbReference type="Proteomes" id="UP001157502"/>
    </source>
</evidence>